<evidence type="ECO:0000313" key="2">
    <source>
        <dbReference type="EMBL" id="CDW18128.1"/>
    </source>
</evidence>
<accession>A0A0K2SWH3</accession>
<feature type="region of interest" description="Disordered" evidence="1">
    <location>
        <begin position="1"/>
        <end position="34"/>
    </location>
</feature>
<proteinExistence type="predicted"/>
<name>A0A0K2SWH3_LEPSM</name>
<dbReference type="EMBL" id="HACA01000767">
    <property type="protein sequence ID" value="CDW18128.1"/>
    <property type="molecule type" value="Transcribed_RNA"/>
</dbReference>
<feature type="compositionally biased region" description="Low complexity" evidence="1">
    <location>
        <begin position="23"/>
        <end position="34"/>
    </location>
</feature>
<gene>
    <name evidence="2" type="primary">Dana\GF18699</name>
</gene>
<protein>
    <submittedName>
        <fullName evidence="2">Uncharacterized protein</fullName>
    </submittedName>
</protein>
<dbReference type="AlphaFoldDB" id="A0A0K2SWH3"/>
<evidence type="ECO:0000256" key="1">
    <source>
        <dbReference type="SAM" id="MobiDB-lite"/>
    </source>
</evidence>
<feature type="compositionally biased region" description="Polar residues" evidence="1">
    <location>
        <begin position="1"/>
        <end position="12"/>
    </location>
</feature>
<reference evidence="2" key="1">
    <citation type="submission" date="2014-05" db="EMBL/GenBank/DDBJ databases">
        <authorList>
            <person name="Chronopoulou M."/>
        </authorList>
    </citation>
    <scope>NUCLEOTIDE SEQUENCE</scope>
    <source>
        <tissue evidence="2">Whole organism</tissue>
    </source>
</reference>
<organism evidence="2">
    <name type="scientific">Lepeophtheirus salmonis</name>
    <name type="common">Salmon louse</name>
    <name type="synonym">Caligus salmonis</name>
    <dbReference type="NCBI Taxonomy" id="72036"/>
    <lineage>
        <taxon>Eukaryota</taxon>
        <taxon>Metazoa</taxon>
        <taxon>Ecdysozoa</taxon>
        <taxon>Arthropoda</taxon>
        <taxon>Crustacea</taxon>
        <taxon>Multicrustacea</taxon>
        <taxon>Hexanauplia</taxon>
        <taxon>Copepoda</taxon>
        <taxon>Siphonostomatoida</taxon>
        <taxon>Caligidae</taxon>
        <taxon>Lepeophtheirus</taxon>
    </lineage>
</organism>
<sequence>MSEHSNMSSRVHSNTNSRRRESISSNRSSEDNFI</sequence>